<organism evidence="1">
    <name type="scientific">uncultured prokaryote</name>
    <dbReference type="NCBI Taxonomy" id="198431"/>
    <lineage>
        <taxon>unclassified sequences</taxon>
        <taxon>environmental samples</taxon>
    </lineage>
</organism>
<name>A0A0H5Q2A6_9ZZZZ</name>
<dbReference type="AlphaFoldDB" id="A0A0H5Q2A6"/>
<sequence>MANTDVIKPSYDALKSMSETIRAFSDLTDLIPDDDSLSSLWRILVDRIEGDMVVMHKEVGALWSYVPEAQGGLSAED</sequence>
<accession>A0A0H5Q2A6</accession>
<reference evidence="1" key="1">
    <citation type="submission" date="2015-06" db="EMBL/GenBank/DDBJ databases">
        <authorList>
            <person name="Joergensen T."/>
        </authorList>
    </citation>
    <scope>NUCLEOTIDE SEQUENCE</scope>
    <source>
        <plasmid evidence="1">pRGRH0649</plasmid>
    </source>
</reference>
<protein>
    <submittedName>
        <fullName evidence="1">Uncharacterized protein</fullName>
    </submittedName>
</protein>
<evidence type="ECO:0000313" key="1">
    <source>
        <dbReference type="EMBL" id="CRY95510.1"/>
    </source>
</evidence>
<geneLocation type="plasmid" evidence="1">
    <name>pRGRH0649</name>
</geneLocation>
<keyword evidence="1" id="KW-0614">Plasmid</keyword>
<reference evidence="1" key="2">
    <citation type="submission" date="2015-07" db="EMBL/GenBank/DDBJ databases">
        <title>Plasmids, circular viruses and viroids from rat gut.</title>
        <authorList>
            <person name="Jorgensen T.J."/>
            <person name="Hansen M.A."/>
            <person name="Xu Z."/>
            <person name="Tabak M.A."/>
            <person name="Sorensen S.J."/>
            <person name="Hansen L.H."/>
        </authorList>
    </citation>
    <scope>NUCLEOTIDE SEQUENCE</scope>
    <source>
        <plasmid evidence="1">pRGRH0649</plasmid>
    </source>
</reference>
<dbReference type="EMBL" id="LN853274">
    <property type="protein sequence ID" value="CRY95510.1"/>
    <property type="molecule type" value="Genomic_DNA"/>
</dbReference>
<proteinExistence type="predicted"/>